<evidence type="ECO:0000256" key="2">
    <source>
        <dbReference type="ARBA" id="ARBA00005551"/>
    </source>
</evidence>
<feature type="transmembrane region" description="Helical" evidence="7">
    <location>
        <begin position="12"/>
        <end position="31"/>
    </location>
</feature>
<dbReference type="RefSeq" id="WP_250603451.1">
    <property type="nucleotide sequence ID" value="NZ_JAMOKX010000001.1"/>
</dbReference>
<dbReference type="SUPFAM" id="SSF51735">
    <property type="entry name" value="NAD(P)-binding Rossmann-fold domains"/>
    <property type="match status" value="1"/>
</dbReference>
<evidence type="ECO:0000259" key="9">
    <source>
        <dbReference type="Pfam" id="PF02254"/>
    </source>
</evidence>
<keyword evidence="5 7" id="KW-1133">Transmembrane helix</keyword>
<feature type="transmembrane region" description="Helical" evidence="7">
    <location>
        <begin position="204"/>
        <end position="221"/>
    </location>
</feature>
<dbReference type="InterPro" id="IPR006153">
    <property type="entry name" value="Cation/H_exchanger_TM"/>
</dbReference>
<evidence type="ECO:0000256" key="1">
    <source>
        <dbReference type="ARBA" id="ARBA00004141"/>
    </source>
</evidence>
<dbReference type="PANTHER" id="PTHR42751">
    <property type="entry name" value="SODIUM/HYDROGEN EXCHANGER FAMILY/TRKA DOMAIN PROTEIN"/>
    <property type="match status" value="1"/>
</dbReference>
<feature type="transmembrane region" description="Helical" evidence="7">
    <location>
        <begin position="133"/>
        <end position="156"/>
    </location>
</feature>
<evidence type="ECO:0000313" key="11">
    <source>
        <dbReference type="Proteomes" id="UP001057522"/>
    </source>
</evidence>
<comment type="subcellular location">
    <subcellularLocation>
        <location evidence="1">Membrane</location>
        <topology evidence="1">Multi-pass membrane protein</topology>
    </subcellularLocation>
</comment>
<sequence>MAVISGIILNKLKIPTIIGYIVTGVLTAYIFDFRVEDSNDLSEIAEMGIVFLMFMIGLDFSFKKMSSIKQEVFLFGGLQIGLSILVFFFICYSLFGFNFDTSIIVASAISLSSTAIVLKYLNEVNQTKTSYGIASVGILIFQDLAVIPILLMIKLLSSKDLAMSDLLLTTGISAFIVVLLLLLPGRFLAKIILRSSAKMKTDEIFVGTVFLIVLGSAFLSQSFGFSMTLGAFLSGMIISSTSYKYQVASVLVYFRDLLLGIFFITIGMQVDIIFLAKYFIIIILLVFLTLLAKTLIMFAFLSFFRGTKIAMKIALSLSQIGEFSFAIFLLASQHEILNLQLDGGILKHIFGTEFFASITPVEIHQFLTLMVIFSMIATPFILDNLDKCTAFALKAIKIPQKNPTTYMQEQQETKEPKETKKRILICGYGLVGQKIFDFLKDYDIEVFGIDSNYERVEKGIIRGDKIIYGNITDKMIFREVEIQKVTAVILCIESPVEIEKACRHILALSKYTKIIVQTRDNTLESELKAMGLYGVINSTMEIATILSNLAIETIKEEEEKQGESTKVI</sequence>
<name>A0ABT0TSS7_9HELI</name>
<dbReference type="Proteomes" id="UP001057522">
    <property type="component" value="Unassembled WGS sequence"/>
</dbReference>
<evidence type="ECO:0000259" key="8">
    <source>
        <dbReference type="Pfam" id="PF00999"/>
    </source>
</evidence>
<dbReference type="InterPro" id="IPR038770">
    <property type="entry name" value="Na+/solute_symporter_sf"/>
</dbReference>
<reference evidence="10" key="1">
    <citation type="submission" date="2022-06" db="EMBL/GenBank/DDBJ databases">
        <title>Helicobacter colisuis sp. nov.</title>
        <authorList>
            <person name="Papic B."/>
            <person name="Gruntar I."/>
        </authorList>
    </citation>
    <scope>NUCLEOTIDE SEQUENCE</scope>
    <source>
        <strain evidence="10">11154-15</strain>
    </source>
</reference>
<evidence type="ECO:0000256" key="6">
    <source>
        <dbReference type="ARBA" id="ARBA00023136"/>
    </source>
</evidence>
<feature type="transmembrane region" description="Helical" evidence="7">
    <location>
        <begin position="101"/>
        <end position="121"/>
    </location>
</feature>
<dbReference type="Gene3D" id="1.20.1530.20">
    <property type="match status" value="1"/>
</dbReference>
<keyword evidence="6 7" id="KW-0472">Membrane</keyword>
<feature type="transmembrane region" description="Helical" evidence="7">
    <location>
        <begin position="72"/>
        <end position="95"/>
    </location>
</feature>
<comment type="similarity">
    <text evidence="2">Belongs to the monovalent cation:proton antiporter 2 (CPA2) transporter (TC 2.A.37) family.</text>
</comment>
<organism evidence="10 11">
    <name type="scientific">Helicobacter colisuis</name>
    <dbReference type="NCBI Taxonomy" id="2949739"/>
    <lineage>
        <taxon>Bacteria</taxon>
        <taxon>Pseudomonadati</taxon>
        <taxon>Campylobacterota</taxon>
        <taxon>Epsilonproteobacteria</taxon>
        <taxon>Campylobacterales</taxon>
        <taxon>Helicobacteraceae</taxon>
        <taxon>Helicobacter</taxon>
    </lineage>
</organism>
<feature type="domain" description="RCK N-terminal" evidence="9">
    <location>
        <begin position="423"/>
        <end position="537"/>
    </location>
</feature>
<accession>A0ABT0TSS7</accession>
<feature type="transmembrane region" description="Helical" evidence="7">
    <location>
        <begin position="162"/>
        <end position="183"/>
    </location>
</feature>
<dbReference type="InterPro" id="IPR003148">
    <property type="entry name" value="RCK_N"/>
</dbReference>
<evidence type="ECO:0000256" key="7">
    <source>
        <dbReference type="SAM" id="Phobius"/>
    </source>
</evidence>
<feature type="transmembrane region" description="Helical" evidence="7">
    <location>
        <begin position="280"/>
        <end position="301"/>
    </location>
</feature>
<dbReference type="Pfam" id="PF00999">
    <property type="entry name" value="Na_H_Exchanger"/>
    <property type="match status" value="1"/>
</dbReference>
<comment type="caution">
    <text evidence="10">The sequence shown here is derived from an EMBL/GenBank/DDBJ whole genome shotgun (WGS) entry which is preliminary data.</text>
</comment>
<evidence type="ECO:0000313" key="10">
    <source>
        <dbReference type="EMBL" id="MCL9818904.1"/>
    </source>
</evidence>
<dbReference type="EMBL" id="JAMOKX010000001">
    <property type="protein sequence ID" value="MCL9818904.1"/>
    <property type="molecule type" value="Genomic_DNA"/>
</dbReference>
<gene>
    <name evidence="10" type="ORF">NCR95_01740</name>
</gene>
<dbReference type="Pfam" id="PF02254">
    <property type="entry name" value="TrkA_N"/>
    <property type="match status" value="1"/>
</dbReference>
<evidence type="ECO:0000256" key="4">
    <source>
        <dbReference type="ARBA" id="ARBA00022692"/>
    </source>
</evidence>
<dbReference type="Gene3D" id="3.40.50.720">
    <property type="entry name" value="NAD(P)-binding Rossmann-like Domain"/>
    <property type="match status" value="1"/>
</dbReference>
<dbReference type="PANTHER" id="PTHR42751:SF3">
    <property type="entry name" value="SODIUM_GLUTAMATE SYMPORTER"/>
    <property type="match status" value="1"/>
</dbReference>
<dbReference type="InterPro" id="IPR036291">
    <property type="entry name" value="NAD(P)-bd_dom_sf"/>
</dbReference>
<feature type="transmembrane region" description="Helical" evidence="7">
    <location>
        <begin position="43"/>
        <end position="60"/>
    </location>
</feature>
<proteinExistence type="inferred from homology"/>
<keyword evidence="3" id="KW-0813">Transport</keyword>
<keyword evidence="11" id="KW-1185">Reference proteome</keyword>
<keyword evidence="4 7" id="KW-0812">Transmembrane</keyword>
<feature type="domain" description="Cation/H+ exchanger transmembrane" evidence="8">
    <location>
        <begin position="2"/>
        <end position="376"/>
    </location>
</feature>
<protein>
    <submittedName>
        <fullName evidence="10">Cation:proton antiporter</fullName>
    </submittedName>
</protein>
<evidence type="ECO:0000256" key="5">
    <source>
        <dbReference type="ARBA" id="ARBA00022989"/>
    </source>
</evidence>
<evidence type="ECO:0000256" key="3">
    <source>
        <dbReference type="ARBA" id="ARBA00022448"/>
    </source>
</evidence>